<feature type="coiled-coil region" evidence="1">
    <location>
        <begin position="99"/>
        <end position="126"/>
    </location>
</feature>
<dbReference type="PANTHER" id="PTHR35796:SF3">
    <property type="entry name" value="BHLH DOMAIN-CONTAINING PROTEIN"/>
    <property type="match status" value="1"/>
</dbReference>
<evidence type="ECO:0000256" key="1">
    <source>
        <dbReference type="SAM" id="Coils"/>
    </source>
</evidence>
<gene>
    <name evidence="2" type="ORF">V7S43_003812</name>
</gene>
<accession>A0ABD3FUL1</accession>
<sequence>MNSLQATLDFIASCDLSLDAVDSGLLQFDQETEDVAQSSEDDVSLAMLDMFALTSSSVENAPCSVQTDVESLIVKAPWPQVSSQPTKRRRRSAPRKEEIEELRRLAMRLTQKLEKMKASAAMLKEATKCSSRVNSLDKILWKSIASRQLALRKGTEADNANLRKEVVLQAKYAANLKRMLKRRYSEEMLEMMPIVKRGRTLADTAFADNERVFRELLEGTNHIYVGVDALFDKKNMEKLPCPGRTHHAYPTTVNGMFIDLMSKNQVPFCSQMTADAVWNALCGKKTRDGDIVEVKICSQDAQQSDDVFRSYVSYTCNAAGHLSFVQESRVSRRYIEEDRVVFVCRGVTDPSSRSLGSLGLLFQETVVFVVRQGQRLASGTDTAVIESYLWVRRCDDGKETALKFRDATFVDIAVQGWNKKLSLYSERIENHLFDVALSS</sequence>
<proteinExistence type="predicted"/>
<reference evidence="2 3" key="1">
    <citation type="submission" date="2024-09" db="EMBL/GenBank/DDBJ databases">
        <title>Genome sequencing and assembly of Phytophthora oleae, isolate VK10A, causative agent of rot of olive drupes.</title>
        <authorList>
            <person name="Conti Taguali S."/>
            <person name="Riolo M."/>
            <person name="La Spada F."/>
            <person name="Cacciola S.O."/>
            <person name="Dionisio G."/>
        </authorList>
    </citation>
    <scope>NUCLEOTIDE SEQUENCE [LARGE SCALE GENOMIC DNA]</scope>
    <source>
        <strain evidence="2 3">VK10A</strain>
    </source>
</reference>
<evidence type="ECO:0008006" key="4">
    <source>
        <dbReference type="Google" id="ProtNLM"/>
    </source>
</evidence>
<comment type="caution">
    <text evidence="2">The sequence shown here is derived from an EMBL/GenBank/DDBJ whole genome shotgun (WGS) entry which is preliminary data.</text>
</comment>
<evidence type="ECO:0000313" key="3">
    <source>
        <dbReference type="Proteomes" id="UP001632037"/>
    </source>
</evidence>
<dbReference type="EMBL" id="JBIMZQ010000006">
    <property type="protein sequence ID" value="KAL3670620.1"/>
    <property type="molecule type" value="Genomic_DNA"/>
</dbReference>
<dbReference type="Proteomes" id="UP001632037">
    <property type="component" value="Unassembled WGS sequence"/>
</dbReference>
<organism evidence="2 3">
    <name type="scientific">Phytophthora oleae</name>
    <dbReference type="NCBI Taxonomy" id="2107226"/>
    <lineage>
        <taxon>Eukaryota</taxon>
        <taxon>Sar</taxon>
        <taxon>Stramenopiles</taxon>
        <taxon>Oomycota</taxon>
        <taxon>Peronosporomycetes</taxon>
        <taxon>Peronosporales</taxon>
        <taxon>Peronosporaceae</taxon>
        <taxon>Phytophthora</taxon>
    </lineage>
</organism>
<dbReference type="AlphaFoldDB" id="A0ABD3FUL1"/>
<protein>
    <recommendedName>
        <fullName evidence="4">M96 mating-specific protein family</fullName>
    </recommendedName>
</protein>
<dbReference type="PANTHER" id="PTHR35796">
    <property type="entry name" value="HYPOTHETICAL CYTOSOLIC PROTEIN"/>
    <property type="match status" value="1"/>
</dbReference>
<name>A0ABD3FUL1_9STRA</name>
<evidence type="ECO:0000313" key="2">
    <source>
        <dbReference type="EMBL" id="KAL3670620.1"/>
    </source>
</evidence>
<keyword evidence="3" id="KW-1185">Reference proteome</keyword>
<keyword evidence="1" id="KW-0175">Coiled coil</keyword>